<name>A0ABW8UZ41_9RHOB</name>
<reference evidence="1 2" key="1">
    <citation type="submission" date="2024-08" db="EMBL/GenBank/DDBJ databases">
        <title>Tateyamaria sp. nov., isolated from marine algae.</title>
        <authorList>
            <person name="Choi B.J."/>
            <person name="Kim J.M."/>
            <person name="Lee J.K."/>
            <person name="Choi D.G."/>
            <person name="Bayburt H."/>
            <person name="Baek J.H."/>
            <person name="Han D.M."/>
            <person name="Jeon C.O."/>
        </authorList>
    </citation>
    <scope>NUCLEOTIDE SEQUENCE [LARGE SCALE GENOMIC DNA]</scope>
    <source>
        <strain evidence="1 2">KMU-156</strain>
    </source>
</reference>
<organism evidence="1 2">
    <name type="scientific">Tateyamaria armeniaca</name>
    <dbReference type="NCBI Taxonomy" id="2518930"/>
    <lineage>
        <taxon>Bacteria</taxon>
        <taxon>Pseudomonadati</taxon>
        <taxon>Pseudomonadota</taxon>
        <taxon>Alphaproteobacteria</taxon>
        <taxon>Rhodobacterales</taxon>
        <taxon>Roseobacteraceae</taxon>
        <taxon>Tateyamaria</taxon>
    </lineage>
</organism>
<evidence type="ECO:0000313" key="2">
    <source>
        <dbReference type="Proteomes" id="UP001627408"/>
    </source>
</evidence>
<comment type="caution">
    <text evidence="1">The sequence shown here is derived from an EMBL/GenBank/DDBJ whole genome shotgun (WGS) entry which is preliminary data.</text>
</comment>
<proteinExistence type="predicted"/>
<evidence type="ECO:0000313" key="1">
    <source>
        <dbReference type="EMBL" id="MFL4470952.1"/>
    </source>
</evidence>
<keyword evidence="2" id="KW-1185">Reference proteome</keyword>
<dbReference type="RefSeq" id="WP_407592787.1">
    <property type="nucleotide sequence ID" value="NZ_JBHDIY010000002.1"/>
</dbReference>
<sequence length="206" mass="21872">MKLLVAIGVCLFTLLGVTFLLTLSPGKPAPVASAPVLQPLDDKLGRPFVMYVDGEVSPAFRDALLALDTSVGALADQPEVRTLLDLDVYVMLRGAWEDYRAIKDHDLGALIRQQAQNKGADTGFAWFEAALNAEGGTARDVLVILASRAGLSGLSDFCLALTVYDLARFSGNGPAFVEATDGDGSHWKDCQAQGWTQVADMASGRG</sequence>
<protein>
    <submittedName>
        <fullName evidence="1">Uncharacterized protein</fullName>
    </submittedName>
</protein>
<accession>A0ABW8UZ41</accession>
<dbReference type="Proteomes" id="UP001627408">
    <property type="component" value="Unassembled WGS sequence"/>
</dbReference>
<dbReference type="EMBL" id="JBHDIY010000002">
    <property type="protein sequence ID" value="MFL4470952.1"/>
    <property type="molecule type" value="Genomic_DNA"/>
</dbReference>
<gene>
    <name evidence="1" type="ORF">ACERZ8_14085</name>
</gene>